<organism evidence="2 3">
    <name type="scientific">Gonapodya prolifera (strain JEL478)</name>
    <name type="common">Monoblepharis prolifera</name>
    <dbReference type="NCBI Taxonomy" id="1344416"/>
    <lineage>
        <taxon>Eukaryota</taxon>
        <taxon>Fungi</taxon>
        <taxon>Fungi incertae sedis</taxon>
        <taxon>Chytridiomycota</taxon>
        <taxon>Chytridiomycota incertae sedis</taxon>
        <taxon>Monoblepharidomycetes</taxon>
        <taxon>Monoblepharidales</taxon>
        <taxon>Gonapodyaceae</taxon>
        <taxon>Gonapodya</taxon>
    </lineage>
</organism>
<evidence type="ECO:0000256" key="1">
    <source>
        <dbReference type="SAM" id="MobiDB-lite"/>
    </source>
</evidence>
<name>A0A139ALM7_GONPJ</name>
<evidence type="ECO:0000313" key="2">
    <source>
        <dbReference type="EMBL" id="KXS17670.1"/>
    </source>
</evidence>
<accession>A0A139ALM7</accession>
<feature type="compositionally biased region" description="Basic and acidic residues" evidence="1">
    <location>
        <begin position="93"/>
        <end position="115"/>
    </location>
</feature>
<protein>
    <submittedName>
        <fullName evidence="2">Uncharacterized protein</fullName>
    </submittedName>
</protein>
<dbReference type="Proteomes" id="UP000070544">
    <property type="component" value="Unassembled WGS sequence"/>
</dbReference>
<feature type="compositionally biased region" description="Basic residues" evidence="1">
    <location>
        <begin position="49"/>
        <end position="58"/>
    </location>
</feature>
<dbReference type="EMBL" id="KQ965745">
    <property type="protein sequence ID" value="KXS17670.1"/>
    <property type="molecule type" value="Genomic_DNA"/>
</dbReference>
<evidence type="ECO:0000313" key="3">
    <source>
        <dbReference type="Proteomes" id="UP000070544"/>
    </source>
</evidence>
<keyword evidence="3" id="KW-1185">Reference proteome</keyword>
<gene>
    <name evidence="2" type="ORF">M427DRAFT_243579</name>
</gene>
<sequence>MELYSSRDSRLVLSKGIPSLRVPAVPGAGSMRGDTRRRSLMTPLSLATKGRRHSRPGRQRFELAGRAPPTLACGFCPSAACPAYRKPRGCVSRRRDQSPTARSERGHSEDRPQSY</sequence>
<proteinExistence type="predicted"/>
<feature type="region of interest" description="Disordered" evidence="1">
    <location>
        <begin position="23"/>
        <end position="59"/>
    </location>
</feature>
<dbReference type="AlphaFoldDB" id="A0A139ALM7"/>
<reference evidence="2 3" key="1">
    <citation type="journal article" date="2015" name="Genome Biol. Evol.">
        <title>Phylogenomic analyses indicate that early fungi evolved digesting cell walls of algal ancestors of land plants.</title>
        <authorList>
            <person name="Chang Y."/>
            <person name="Wang S."/>
            <person name="Sekimoto S."/>
            <person name="Aerts A.L."/>
            <person name="Choi C."/>
            <person name="Clum A."/>
            <person name="LaButti K.M."/>
            <person name="Lindquist E.A."/>
            <person name="Yee Ngan C."/>
            <person name="Ohm R.A."/>
            <person name="Salamov A.A."/>
            <person name="Grigoriev I.V."/>
            <person name="Spatafora J.W."/>
            <person name="Berbee M.L."/>
        </authorList>
    </citation>
    <scope>NUCLEOTIDE SEQUENCE [LARGE SCALE GENOMIC DNA]</scope>
    <source>
        <strain evidence="2 3">JEL478</strain>
    </source>
</reference>
<feature type="region of interest" description="Disordered" evidence="1">
    <location>
        <begin position="82"/>
        <end position="115"/>
    </location>
</feature>